<protein>
    <recommendedName>
        <fullName evidence="4">ABC-type transport system involved in multi-copper enzyme maturation, permease component</fullName>
    </recommendedName>
</protein>
<feature type="transmembrane region" description="Helical" evidence="1">
    <location>
        <begin position="257"/>
        <end position="279"/>
    </location>
</feature>
<organism evidence="2 3">
    <name type="scientific">Halarchaeum nitratireducens</name>
    <dbReference type="NCBI Taxonomy" id="489913"/>
    <lineage>
        <taxon>Archaea</taxon>
        <taxon>Methanobacteriati</taxon>
        <taxon>Methanobacteriota</taxon>
        <taxon>Stenosarchaea group</taxon>
        <taxon>Halobacteria</taxon>
        <taxon>Halobacteriales</taxon>
        <taxon>Halobacteriaceae</taxon>
    </lineage>
</organism>
<dbReference type="PANTHER" id="PTHR43471">
    <property type="entry name" value="ABC TRANSPORTER PERMEASE"/>
    <property type="match status" value="1"/>
</dbReference>
<keyword evidence="1" id="KW-1133">Transmembrane helix</keyword>
<dbReference type="GO" id="GO:0005886">
    <property type="term" value="C:plasma membrane"/>
    <property type="evidence" value="ECO:0007669"/>
    <property type="project" value="UniProtKB-SubCell"/>
</dbReference>
<proteinExistence type="predicted"/>
<reference evidence="2 3" key="1">
    <citation type="journal article" date="2019" name="Int. J. Syst. Evol. Microbiol.">
        <title>The Global Catalogue of Microorganisms (GCM) 10K type strain sequencing project: providing services to taxonomists for standard genome sequencing and annotation.</title>
        <authorList>
            <consortium name="The Broad Institute Genomics Platform"/>
            <consortium name="The Broad Institute Genome Sequencing Center for Infectious Disease"/>
            <person name="Wu L."/>
            <person name="Ma J."/>
        </authorList>
    </citation>
    <scope>NUCLEOTIDE SEQUENCE [LARGE SCALE GENOMIC DNA]</scope>
    <source>
        <strain evidence="2 3">JCM 16331</strain>
    </source>
</reference>
<feature type="transmembrane region" description="Helical" evidence="1">
    <location>
        <begin position="381"/>
        <end position="400"/>
    </location>
</feature>
<feature type="transmembrane region" description="Helical" evidence="1">
    <location>
        <begin position="51"/>
        <end position="72"/>
    </location>
</feature>
<dbReference type="PANTHER" id="PTHR43471:SF1">
    <property type="entry name" value="ABC TRANSPORTER PERMEASE PROTEIN NOSY-RELATED"/>
    <property type="match status" value="1"/>
</dbReference>
<accession>A0A830GDJ1</accession>
<keyword evidence="3" id="KW-1185">Reference proteome</keyword>
<dbReference type="Proteomes" id="UP000608850">
    <property type="component" value="Unassembled WGS sequence"/>
</dbReference>
<feature type="transmembrane region" description="Helical" evidence="1">
    <location>
        <begin position="343"/>
        <end position="361"/>
    </location>
</feature>
<keyword evidence="1" id="KW-0812">Transmembrane</keyword>
<comment type="caution">
    <text evidence="2">The sequence shown here is derived from an EMBL/GenBank/DDBJ whole genome shotgun (WGS) entry which is preliminary data.</text>
</comment>
<dbReference type="Pfam" id="PF12679">
    <property type="entry name" value="ABC2_membrane_2"/>
    <property type="match status" value="2"/>
</dbReference>
<feature type="transmembrane region" description="Helical" evidence="1">
    <location>
        <begin position="131"/>
        <end position="156"/>
    </location>
</feature>
<evidence type="ECO:0000313" key="3">
    <source>
        <dbReference type="Proteomes" id="UP000608850"/>
    </source>
</evidence>
<dbReference type="EMBL" id="BMOQ01000006">
    <property type="protein sequence ID" value="GGN22265.1"/>
    <property type="molecule type" value="Genomic_DNA"/>
</dbReference>
<sequence length="622" mass="65519">MPVARAEFRRCIRGKTPWLIGLCLVLVSRLPTAFDSNVVQGLGTAVAFPRAQAAVAIVVPFAAAALGFRSIIGERETGTARVLLGTELSRADLVLGKTIGRSAALAGPVLATTPLLVGYSVFAYGRFSLPMFVGLLALSSIYVFAWTAVTVAISAVESSTTRAAAITFGLTLFLSVFWSDLTTALLWGLITGSSPGNEMAKPELFQALKWISLPSAYYVVTDWLLGVPVGPGSAALQVSDALHEHGTLAAATPPLPAWVGIPILLAWPTIALLGGVVGIRRGDLTPGGNTGLLRRLWTKRPSVRRFGAIPLSAVTGRGGWVDVLPGRWQPLARREFRRLTHRPGIWVLGAMVLVAGVLSLSPSALIRDALGPRVPLAGLQTPLGFLGGVGTLLLTFRVVVAERDSGSLRVTAGTAISRGETLIGLIIGRASAITLPLVLAVIGTCLVAAPRYGFVAPGTLLAFLAATVVFFFCLTGLGVALSTLTRRQSLAGIIILVSGGLYLAWFQLSNALYQALTGTAVSGFAPPASPTYLLLRWLPPISLYRVVTNAILDVPNSAGNAMGVITDLQPDVFTNTVVVKTAYGADVPAWYLHPAVAFGELLLWFALPVAVAMVVYQRRPLD</sequence>
<dbReference type="AlphaFoldDB" id="A0A830GDJ1"/>
<evidence type="ECO:0008006" key="4">
    <source>
        <dbReference type="Google" id="ProtNLM"/>
    </source>
</evidence>
<feature type="transmembrane region" description="Helical" evidence="1">
    <location>
        <begin position="461"/>
        <end position="482"/>
    </location>
</feature>
<feature type="transmembrane region" description="Helical" evidence="1">
    <location>
        <begin position="168"/>
        <end position="190"/>
    </location>
</feature>
<feature type="transmembrane region" description="Helical" evidence="1">
    <location>
        <begin position="489"/>
        <end position="508"/>
    </location>
</feature>
<gene>
    <name evidence="2" type="ORF">GCM10009021_24720</name>
</gene>
<evidence type="ECO:0000256" key="1">
    <source>
        <dbReference type="SAM" id="Phobius"/>
    </source>
</evidence>
<feature type="transmembrane region" description="Helical" evidence="1">
    <location>
        <begin position="103"/>
        <end position="125"/>
    </location>
</feature>
<evidence type="ECO:0000313" key="2">
    <source>
        <dbReference type="EMBL" id="GGN22265.1"/>
    </source>
</evidence>
<dbReference type="GO" id="GO:0140359">
    <property type="term" value="F:ABC-type transporter activity"/>
    <property type="evidence" value="ECO:0007669"/>
    <property type="project" value="InterPro"/>
</dbReference>
<feature type="transmembrane region" description="Helical" evidence="1">
    <location>
        <begin position="421"/>
        <end position="449"/>
    </location>
</feature>
<keyword evidence="1" id="KW-0472">Membrane</keyword>
<name>A0A830GDJ1_9EURY</name>
<feature type="transmembrane region" description="Helical" evidence="1">
    <location>
        <begin position="595"/>
        <end position="616"/>
    </location>
</feature>